<protein>
    <submittedName>
        <fullName evidence="2">Glycerophosphodiester phosphodiesterase</fullName>
    </submittedName>
</protein>
<comment type="caution">
    <text evidence="2">The sequence shown here is derived from an EMBL/GenBank/DDBJ whole genome shotgun (WGS) entry which is preliminary data.</text>
</comment>
<dbReference type="InterPro" id="IPR030395">
    <property type="entry name" value="GP_PDE_dom"/>
</dbReference>
<dbReference type="PANTHER" id="PTHR46211:SF13">
    <property type="entry name" value="GLYCEROPHOSPHODIESTER PHOSPHODIESTERASE 1-RELATED"/>
    <property type="match status" value="1"/>
</dbReference>
<keyword evidence="3" id="KW-1185">Reference proteome</keyword>
<gene>
    <name evidence="2" type="ORF">GCM10020366_59190</name>
</gene>
<evidence type="ECO:0000313" key="3">
    <source>
        <dbReference type="Proteomes" id="UP001500483"/>
    </source>
</evidence>
<accession>A0ABP6RZJ6</accession>
<dbReference type="PROSITE" id="PS51704">
    <property type="entry name" value="GP_PDE"/>
    <property type="match status" value="1"/>
</dbReference>
<sequence>MPAMASPQVVAHRGASAERAEHTLGAYQVALDQGADALECDVRVTRDGHLVCVHDRRVDRTSSGRGVVSELTLPAMSRFDFAHWHHELPESADELVFEPRASAAVGAAQRRILTFDDLLGLVRAQRRRIRLFAETKHPVRYAGLVEAKLTAALARHGVSAPAHKDESPVVMMSFSSAAVRRFRADAPGVPTVLLFDRASRAVRAGELPRWADLAGPSIRLLRRDPELAGRWAARGRDTYCWTVDDPADVELCRRAGVRFVATNRPGATRLRLSGGCPGTSVAVAAR</sequence>
<evidence type="ECO:0000259" key="1">
    <source>
        <dbReference type="PROSITE" id="PS51704"/>
    </source>
</evidence>
<name>A0ABP6RZJ6_9PSEU</name>
<dbReference type="PANTHER" id="PTHR46211">
    <property type="entry name" value="GLYCEROPHOSPHORYL DIESTER PHOSPHODIESTERASE"/>
    <property type="match status" value="1"/>
</dbReference>
<reference evidence="3" key="1">
    <citation type="journal article" date="2019" name="Int. J. Syst. Evol. Microbiol.">
        <title>The Global Catalogue of Microorganisms (GCM) 10K type strain sequencing project: providing services to taxonomists for standard genome sequencing and annotation.</title>
        <authorList>
            <consortium name="The Broad Institute Genomics Platform"/>
            <consortium name="The Broad Institute Genome Sequencing Center for Infectious Disease"/>
            <person name="Wu L."/>
            <person name="Ma J."/>
        </authorList>
    </citation>
    <scope>NUCLEOTIDE SEQUENCE [LARGE SCALE GENOMIC DNA]</scope>
    <source>
        <strain evidence="3">JCM 9687</strain>
    </source>
</reference>
<organism evidence="2 3">
    <name type="scientific">Saccharopolyspora gregorii</name>
    <dbReference type="NCBI Taxonomy" id="33914"/>
    <lineage>
        <taxon>Bacteria</taxon>
        <taxon>Bacillati</taxon>
        <taxon>Actinomycetota</taxon>
        <taxon>Actinomycetes</taxon>
        <taxon>Pseudonocardiales</taxon>
        <taxon>Pseudonocardiaceae</taxon>
        <taxon>Saccharopolyspora</taxon>
    </lineage>
</organism>
<dbReference type="Pfam" id="PF03009">
    <property type="entry name" value="GDPD"/>
    <property type="match status" value="1"/>
</dbReference>
<evidence type="ECO:0000313" key="2">
    <source>
        <dbReference type="EMBL" id="GAA3364214.1"/>
    </source>
</evidence>
<dbReference type="SUPFAM" id="SSF51695">
    <property type="entry name" value="PLC-like phosphodiesterases"/>
    <property type="match status" value="1"/>
</dbReference>
<dbReference type="Gene3D" id="3.20.20.190">
    <property type="entry name" value="Phosphatidylinositol (PI) phosphodiesterase"/>
    <property type="match status" value="1"/>
</dbReference>
<proteinExistence type="predicted"/>
<dbReference type="EMBL" id="BAAAYK010000038">
    <property type="protein sequence ID" value="GAA3364214.1"/>
    <property type="molecule type" value="Genomic_DNA"/>
</dbReference>
<feature type="domain" description="GP-PDE" evidence="1">
    <location>
        <begin position="7"/>
        <end position="272"/>
    </location>
</feature>
<dbReference type="Proteomes" id="UP001500483">
    <property type="component" value="Unassembled WGS sequence"/>
</dbReference>
<dbReference type="InterPro" id="IPR017946">
    <property type="entry name" value="PLC-like_Pdiesterase_TIM-brl"/>
</dbReference>